<evidence type="ECO:0000313" key="3">
    <source>
        <dbReference type="Proteomes" id="UP001472978"/>
    </source>
</evidence>
<organism evidence="2 3">
    <name type="scientific">Halomonas pelophila</name>
    <dbReference type="NCBI Taxonomy" id="3151122"/>
    <lineage>
        <taxon>Bacteria</taxon>
        <taxon>Pseudomonadati</taxon>
        <taxon>Pseudomonadota</taxon>
        <taxon>Gammaproteobacteria</taxon>
        <taxon>Oceanospirillales</taxon>
        <taxon>Halomonadaceae</taxon>
        <taxon>Halomonas</taxon>
    </lineage>
</organism>
<proteinExistence type="predicted"/>
<name>A0ABV1N8D2_9GAMM</name>
<evidence type="ECO:0000313" key="2">
    <source>
        <dbReference type="EMBL" id="MEQ6889997.1"/>
    </source>
</evidence>
<accession>A0ABV1N8D2</accession>
<dbReference type="Proteomes" id="UP001472978">
    <property type="component" value="Unassembled WGS sequence"/>
</dbReference>
<dbReference type="EMBL" id="JBEGCI010000014">
    <property type="protein sequence ID" value="MEQ6889997.1"/>
    <property type="molecule type" value="Genomic_DNA"/>
</dbReference>
<keyword evidence="3" id="KW-1185">Reference proteome</keyword>
<dbReference type="RefSeq" id="WP_349759485.1">
    <property type="nucleotide sequence ID" value="NZ_JBEGCI010000014.1"/>
</dbReference>
<comment type="caution">
    <text evidence="2">The sequence shown here is derived from an EMBL/GenBank/DDBJ whole genome shotgun (WGS) entry which is preliminary data.</text>
</comment>
<feature type="compositionally biased region" description="Basic and acidic residues" evidence="1">
    <location>
        <begin position="61"/>
        <end position="73"/>
    </location>
</feature>
<feature type="compositionally biased region" description="Acidic residues" evidence="1">
    <location>
        <begin position="74"/>
        <end position="87"/>
    </location>
</feature>
<protein>
    <submittedName>
        <fullName evidence="2">Uncharacterized protein</fullName>
    </submittedName>
</protein>
<gene>
    <name evidence="2" type="ORF">ABE957_15075</name>
</gene>
<reference evidence="2 3" key="1">
    <citation type="submission" date="2024-05" db="EMBL/GenBank/DDBJ databases">
        <title>Halomonas sp. CS7 16S ribosomal RNA gene Genome sequencing and assembly.</title>
        <authorList>
            <person name="Yook S."/>
        </authorList>
    </citation>
    <scope>NUCLEOTIDE SEQUENCE [LARGE SCALE GENOMIC DNA]</scope>
    <source>
        <strain evidence="2 3">CS7</strain>
    </source>
</reference>
<evidence type="ECO:0000256" key="1">
    <source>
        <dbReference type="SAM" id="MobiDB-lite"/>
    </source>
</evidence>
<feature type="region of interest" description="Disordered" evidence="1">
    <location>
        <begin position="60"/>
        <end position="87"/>
    </location>
</feature>
<sequence length="87" mass="9011">MTLHDEKRRNLLGRLGRQLGYTAPALLLVASGAAFQAVASEPSEELGYSSGQEAPLMLAEAHAEAEGEAKGEAEGEAEAEAEAEAEG</sequence>